<feature type="chain" id="PRO_5020464406" evidence="3">
    <location>
        <begin position="22"/>
        <end position="181"/>
    </location>
</feature>
<dbReference type="GO" id="GO:0046930">
    <property type="term" value="C:pore complex"/>
    <property type="evidence" value="ECO:0007669"/>
    <property type="project" value="UniProtKB-KW"/>
</dbReference>
<dbReference type="EMBL" id="SOAX01000002">
    <property type="protein sequence ID" value="TDT43417.1"/>
    <property type="molecule type" value="Genomic_DNA"/>
</dbReference>
<keyword evidence="2" id="KW-0406">Ion transport</keyword>
<dbReference type="InterPro" id="IPR011250">
    <property type="entry name" value="OMP/PagP_B-barrel"/>
</dbReference>
<evidence type="ECO:0000313" key="6">
    <source>
        <dbReference type="Proteomes" id="UP000295830"/>
    </source>
</evidence>
<proteinExistence type="inferred from homology"/>
<evidence type="ECO:0000256" key="3">
    <source>
        <dbReference type="SAM" id="SignalP"/>
    </source>
</evidence>
<dbReference type="GO" id="GO:0009279">
    <property type="term" value="C:cell outer membrane"/>
    <property type="evidence" value="ECO:0007669"/>
    <property type="project" value="InterPro"/>
</dbReference>
<dbReference type="GO" id="GO:0015288">
    <property type="term" value="F:porin activity"/>
    <property type="evidence" value="ECO:0007669"/>
    <property type="project" value="UniProtKB-KW"/>
</dbReference>
<dbReference type="RefSeq" id="WP_243864929.1">
    <property type="nucleotide sequence ID" value="NZ_SOAX01000002.1"/>
</dbReference>
<evidence type="ECO:0000259" key="4">
    <source>
        <dbReference type="Pfam" id="PF01389"/>
    </source>
</evidence>
<dbReference type="Pfam" id="PF01389">
    <property type="entry name" value="OmpA_membrane"/>
    <property type="match status" value="1"/>
</dbReference>
<protein>
    <submittedName>
        <fullName evidence="5">OmpA family protein</fullName>
    </submittedName>
</protein>
<organism evidence="5 6">
    <name type="scientific">Halospina denitrificans</name>
    <dbReference type="NCBI Taxonomy" id="332522"/>
    <lineage>
        <taxon>Bacteria</taxon>
        <taxon>Pseudomonadati</taxon>
        <taxon>Pseudomonadota</taxon>
        <taxon>Gammaproteobacteria</taxon>
        <taxon>Halospina</taxon>
    </lineage>
</organism>
<keyword evidence="2" id="KW-0626">Porin</keyword>
<gene>
    <name evidence="5" type="ORF">DES49_1231</name>
</gene>
<evidence type="ECO:0000313" key="5">
    <source>
        <dbReference type="EMBL" id="TDT43417.1"/>
    </source>
</evidence>
<comment type="caution">
    <text evidence="5">The sequence shown here is derived from an EMBL/GenBank/DDBJ whole genome shotgun (WGS) entry which is preliminary data.</text>
</comment>
<keyword evidence="2" id="KW-0813">Transport</keyword>
<sequence>MNRILPGLAMATALCSFQVAAADNYEYPYTGISGGSAELTELCDGAGSGSGCDDSANFYRIYSGARLLPAFGFEVGYTHTDNMGISTVPVRPRGIDLTTLFHLPMGNRLDVFAKAGAFFWDMEVGNTNDQGSDVQVGAGIRFGVTESISLRADYDYIPEIEVLGFDVGEMQKISGAVEFHF</sequence>
<dbReference type="Proteomes" id="UP000295830">
    <property type="component" value="Unassembled WGS sequence"/>
</dbReference>
<feature type="domain" description="Outer membrane protein OmpA-like transmembrane" evidence="4">
    <location>
        <begin position="29"/>
        <end position="161"/>
    </location>
</feature>
<reference evidence="5 6" key="1">
    <citation type="submission" date="2019-03" db="EMBL/GenBank/DDBJ databases">
        <title>Genomic Encyclopedia of Type Strains, Phase IV (KMG-IV): sequencing the most valuable type-strain genomes for metagenomic binning, comparative biology and taxonomic classification.</title>
        <authorList>
            <person name="Goeker M."/>
        </authorList>
    </citation>
    <scope>NUCLEOTIDE SEQUENCE [LARGE SCALE GENOMIC DNA]</scope>
    <source>
        <strain evidence="5 6">DSM 15505</strain>
    </source>
</reference>
<keyword evidence="6" id="KW-1185">Reference proteome</keyword>
<evidence type="ECO:0000256" key="2">
    <source>
        <dbReference type="ARBA" id="ARBA00023114"/>
    </source>
</evidence>
<dbReference type="SUPFAM" id="SSF56925">
    <property type="entry name" value="OMPA-like"/>
    <property type="match status" value="1"/>
</dbReference>
<accession>A0A4R7K0E7</accession>
<name>A0A4R7K0E7_9GAMM</name>
<feature type="signal peptide" evidence="3">
    <location>
        <begin position="1"/>
        <end position="21"/>
    </location>
</feature>
<keyword evidence="3" id="KW-0732">Signal</keyword>
<evidence type="ECO:0000256" key="1">
    <source>
        <dbReference type="ARBA" id="ARBA00005710"/>
    </source>
</evidence>
<keyword evidence="2" id="KW-0812">Transmembrane</keyword>
<dbReference type="AlphaFoldDB" id="A0A4R7K0E7"/>
<dbReference type="Gene3D" id="2.40.160.20">
    <property type="match status" value="1"/>
</dbReference>
<comment type="similarity">
    <text evidence="1">Belongs to the outer membrane OOP (TC 1.B.6) superfamily. OmpA family.</text>
</comment>
<dbReference type="InterPro" id="IPR000498">
    <property type="entry name" value="OmpA-like_TM_dom"/>
</dbReference>